<comment type="caution">
    <text evidence="10">The sequence shown here is derived from an EMBL/GenBank/DDBJ whole genome shotgun (WGS) entry which is preliminary data.</text>
</comment>
<evidence type="ECO:0000313" key="11">
    <source>
        <dbReference type="Proteomes" id="UP000177480"/>
    </source>
</evidence>
<dbReference type="STRING" id="1802114.A2719_00510"/>
<evidence type="ECO:0000256" key="2">
    <source>
        <dbReference type="ARBA" id="ARBA00022475"/>
    </source>
</evidence>
<evidence type="ECO:0000256" key="8">
    <source>
        <dbReference type="SAM" id="Phobius"/>
    </source>
</evidence>
<accession>A0A1G2FZZ6</accession>
<evidence type="ECO:0000256" key="7">
    <source>
        <dbReference type="ARBA" id="ARBA00023136"/>
    </source>
</evidence>
<feature type="transmembrane region" description="Helical" evidence="8">
    <location>
        <begin position="122"/>
        <end position="151"/>
    </location>
</feature>
<feature type="transmembrane region" description="Helical" evidence="8">
    <location>
        <begin position="90"/>
        <end position="110"/>
    </location>
</feature>
<reference evidence="10 11" key="1">
    <citation type="journal article" date="2016" name="Nat. Commun.">
        <title>Thousands of microbial genomes shed light on interconnected biogeochemical processes in an aquifer system.</title>
        <authorList>
            <person name="Anantharaman K."/>
            <person name="Brown C.T."/>
            <person name="Hug L.A."/>
            <person name="Sharon I."/>
            <person name="Castelle C.J."/>
            <person name="Probst A.J."/>
            <person name="Thomas B.C."/>
            <person name="Singh A."/>
            <person name="Wilkins M.J."/>
            <person name="Karaoz U."/>
            <person name="Brodie E.L."/>
            <person name="Williams K.H."/>
            <person name="Hubbard S.S."/>
            <person name="Banfield J.F."/>
        </authorList>
    </citation>
    <scope>NUCLEOTIDE SEQUENCE [LARGE SCALE GENOMIC DNA]</scope>
</reference>
<feature type="transmembrane region" description="Helical" evidence="8">
    <location>
        <begin position="411"/>
        <end position="431"/>
    </location>
</feature>
<keyword evidence="5 8" id="KW-0812">Transmembrane</keyword>
<feature type="transmembrane region" description="Helical" evidence="8">
    <location>
        <begin position="329"/>
        <end position="351"/>
    </location>
</feature>
<dbReference type="AlphaFoldDB" id="A0A1G2FZZ6"/>
<keyword evidence="7 8" id="KW-0472">Membrane</keyword>
<dbReference type="GO" id="GO:0009103">
    <property type="term" value="P:lipopolysaccharide biosynthetic process"/>
    <property type="evidence" value="ECO:0007669"/>
    <property type="project" value="UniProtKB-ARBA"/>
</dbReference>
<evidence type="ECO:0000256" key="5">
    <source>
        <dbReference type="ARBA" id="ARBA00022692"/>
    </source>
</evidence>
<dbReference type="InterPro" id="IPR050297">
    <property type="entry name" value="LipidA_mod_glycosyltrf_83"/>
</dbReference>
<dbReference type="Proteomes" id="UP000177480">
    <property type="component" value="Unassembled WGS sequence"/>
</dbReference>
<gene>
    <name evidence="10" type="ORF">A2719_00510</name>
</gene>
<proteinExistence type="predicted"/>
<feature type="transmembrane region" description="Helical" evidence="8">
    <location>
        <begin position="171"/>
        <end position="203"/>
    </location>
</feature>
<dbReference type="Pfam" id="PF13231">
    <property type="entry name" value="PMT_2"/>
    <property type="match status" value="1"/>
</dbReference>
<keyword evidence="3" id="KW-0328">Glycosyltransferase</keyword>
<organism evidence="10 11">
    <name type="scientific">Candidatus Ryanbacteria bacterium RIFCSPHIGHO2_01_FULL_45_22</name>
    <dbReference type="NCBI Taxonomy" id="1802114"/>
    <lineage>
        <taxon>Bacteria</taxon>
        <taxon>Candidatus Ryaniibacteriota</taxon>
    </lineage>
</organism>
<evidence type="ECO:0000256" key="1">
    <source>
        <dbReference type="ARBA" id="ARBA00004651"/>
    </source>
</evidence>
<feature type="transmembrane region" description="Helical" evidence="8">
    <location>
        <begin position="210"/>
        <end position="227"/>
    </location>
</feature>
<dbReference type="InterPro" id="IPR038731">
    <property type="entry name" value="RgtA/B/C-like"/>
</dbReference>
<evidence type="ECO:0000256" key="4">
    <source>
        <dbReference type="ARBA" id="ARBA00022679"/>
    </source>
</evidence>
<feature type="domain" description="Glycosyltransferase RgtA/B/C/D-like" evidence="9">
    <location>
        <begin position="71"/>
        <end position="213"/>
    </location>
</feature>
<evidence type="ECO:0000313" key="10">
    <source>
        <dbReference type="EMBL" id="OGZ43168.1"/>
    </source>
</evidence>
<evidence type="ECO:0000256" key="3">
    <source>
        <dbReference type="ARBA" id="ARBA00022676"/>
    </source>
</evidence>
<dbReference type="GO" id="GO:0016763">
    <property type="term" value="F:pentosyltransferase activity"/>
    <property type="evidence" value="ECO:0007669"/>
    <property type="project" value="TreeGrafter"/>
</dbReference>
<protein>
    <recommendedName>
        <fullName evidence="9">Glycosyltransferase RgtA/B/C/D-like domain-containing protein</fullName>
    </recommendedName>
</protein>
<name>A0A1G2FZZ6_9BACT</name>
<sequence>MKQYFLSPIAIAVIIVTLVSAAYSFYYHDRPRVDAQAYDFVGWNLARGLGYIENEQNAANPRADDAIVRVGPGYQFFLAGVYSMFGHHVWIVWILHALLRGATVYFVYAITRFFLHNEKASLFGAFLVGFSPDLIVINGLLLTETLFIFFLVGAVYSTLRLISSDISATRWAWIGVGLLWACAVLTRPVALFPLLVTVGVLLFHWRWRDAALVVLMPLLLVGSWSYAMTQRYDHFILTTTAGWYDLWVGNNPEATGGFEKSPVIQDFRDVTYDSTILERVGREKYFEFLFNHPFQFLELQWRKSTLYVSSMRPGGYWIHLFAHPWDMRITLAASLVWTLMLFAGGLAGGYLWFREKRDGTSRLFLLFAIAQPLAVIPIIVETRYRYAFFPFLAVFAAYFVATYVPKVSLRILGFVFVFLGTATLYDLWYNFSDIMEKIGRVL</sequence>
<dbReference type="PANTHER" id="PTHR33908:SF11">
    <property type="entry name" value="MEMBRANE PROTEIN"/>
    <property type="match status" value="1"/>
</dbReference>
<evidence type="ECO:0000256" key="6">
    <source>
        <dbReference type="ARBA" id="ARBA00022989"/>
    </source>
</evidence>
<dbReference type="PANTHER" id="PTHR33908">
    <property type="entry name" value="MANNOSYLTRANSFERASE YKCB-RELATED"/>
    <property type="match status" value="1"/>
</dbReference>
<evidence type="ECO:0000259" key="9">
    <source>
        <dbReference type="Pfam" id="PF13231"/>
    </source>
</evidence>
<comment type="subcellular location">
    <subcellularLocation>
        <location evidence="1">Cell membrane</location>
        <topology evidence="1">Multi-pass membrane protein</topology>
    </subcellularLocation>
</comment>
<keyword evidence="2" id="KW-1003">Cell membrane</keyword>
<feature type="transmembrane region" description="Helical" evidence="8">
    <location>
        <begin position="386"/>
        <end position="404"/>
    </location>
</feature>
<keyword evidence="6 8" id="KW-1133">Transmembrane helix</keyword>
<feature type="transmembrane region" description="Helical" evidence="8">
    <location>
        <begin position="363"/>
        <end position="380"/>
    </location>
</feature>
<dbReference type="EMBL" id="MHNK01000019">
    <property type="protein sequence ID" value="OGZ43168.1"/>
    <property type="molecule type" value="Genomic_DNA"/>
</dbReference>
<dbReference type="GO" id="GO:0005886">
    <property type="term" value="C:plasma membrane"/>
    <property type="evidence" value="ECO:0007669"/>
    <property type="project" value="UniProtKB-SubCell"/>
</dbReference>
<keyword evidence="4" id="KW-0808">Transferase</keyword>